<dbReference type="EMBL" id="KQ087268">
    <property type="protein sequence ID" value="KLT39161.1"/>
    <property type="molecule type" value="Genomic_DNA"/>
</dbReference>
<dbReference type="PANTHER" id="PTHR43433:SF5">
    <property type="entry name" value="AB HYDROLASE-1 DOMAIN-CONTAINING PROTEIN"/>
    <property type="match status" value="1"/>
</dbReference>
<dbReference type="GO" id="GO:0046503">
    <property type="term" value="P:glycerolipid catabolic process"/>
    <property type="evidence" value="ECO:0007669"/>
    <property type="project" value="TreeGrafter"/>
</dbReference>
<dbReference type="InterPro" id="IPR029058">
    <property type="entry name" value="AB_hydrolase_fold"/>
</dbReference>
<dbReference type="InterPro" id="IPR000073">
    <property type="entry name" value="AB_hydrolase_1"/>
</dbReference>
<evidence type="ECO:0000259" key="3">
    <source>
        <dbReference type="Pfam" id="PF12697"/>
    </source>
</evidence>
<dbReference type="Pfam" id="PF12697">
    <property type="entry name" value="Abhydrolase_6"/>
    <property type="match status" value="1"/>
</dbReference>
<dbReference type="InterPro" id="IPR050471">
    <property type="entry name" value="AB_hydrolase"/>
</dbReference>
<dbReference type="RefSeq" id="XP_018275652.1">
    <property type="nucleotide sequence ID" value="XM_018424395.1"/>
</dbReference>
<protein>
    <submittedName>
        <fullName evidence="4">Alpha/beta-hydrolase</fullName>
    </submittedName>
</protein>
<sequence>MATTLLTTTGTVTSADGTSIAYERRGSGPPLILISSALSTRDDLRRLASLLPFTVINYDRRGRGESGDAPPYSPSKEVDDLAALLSAYPGAALFGTSSGAVLALDAAHLGARAVIAYEAPLIVDASRPPVPHALPDEIDALVDAGHPASAVRLFMRSALGVGWLVLGILMAMWPVWRGMVAMARTAAYDCRLCAGLQDGKELPRDRWRFTCPVLVAVGQNAEEFMQVSSRQLAEMLSARHEIVQGAHHGSPVMNPAVLVPLMTEFLSTSEGDDKGHEAGEDGDGAKGGGEDGAEIATDTDLKGAASEAKTDAPSAGTPGAISPGGEGPRDDLKK</sequence>
<feature type="domain" description="AB hydrolase-1" evidence="3">
    <location>
        <begin position="45"/>
        <end position="259"/>
    </location>
</feature>
<dbReference type="Proteomes" id="UP000053611">
    <property type="component" value="Unassembled WGS sequence"/>
</dbReference>
<name>A0A0J0XDK4_9TREE</name>
<keyword evidence="4" id="KW-0378">Hydrolase</keyword>
<keyword evidence="2" id="KW-1133">Transmembrane helix</keyword>
<keyword evidence="2" id="KW-0472">Membrane</keyword>
<feature type="region of interest" description="Disordered" evidence="1">
    <location>
        <begin position="268"/>
        <end position="334"/>
    </location>
</feature>
<proteinExistence type="predicted"/>
<evidence type="ECO:0000256" key="1">
    <source>
        <dbReference type="SAM" id="MobiDB-lite"/>
    </source>
</evidence>
<evidence type="ECO:0000313" key="4">
    <source>
        <dbReference type="EMBL" id="KLT39161.1"/>
    </source>
</evidence>
<gene>
    <name evidence="4" type="ORF">CC85DRAFT_288820</name>
</gene>
<reference evidence="4 5" key="1">
    <citation type="submission" date="2015-03" db="EMBL/GenBank/DDBJ databases">
        <title>Genomics and transcriptomics of the oil-accumulating basidiomycete yeast T. oleaginosus allow insights into substrate utilization and the diverse evolutionary trajectories of mating systems in fungi.</title>
        <authorList>
            <consortium name="DOE Joint Genome Institute"/>
            <person name="Kourist R."/>
            <person name="Kracht O."/>
            <person name="Bracharz F."/>
            <person name="Lipzen A."/>
            <person name="Nolan M."/>
            <person name="Ohm R."/>
            <person name="Grigoriev I."/>
            <person name="Sun S."/>
            <person name="Heitman J."/>
            <person name="Bruck T."/>
            <person name="Nowrousian M."/>
        </authorList>
    </citation>
    <scope>NUCLEOTIDE SEQUENCE [LARGE SCALE GENOMIC DNA]</scope>
    <source>
        <strain evidence="4 5">IBC0246</strain>
    </source>
</reference>
<evidence type="ECO:0000313" key="5">
    <source>
        <dbReference type="Proteomes" id="UP000053611"/>
    </source>
</evidence>
<dbReference type="SUPFAM" id="SSF53474">
    <property type="entry name" value="alpha/beta-Hydrolases"/>
    <property type="match status" value="1"/>
</dbReference>
<feature type="transmembrane region" description="Helical" evidence="2">
    <location>
        <begin position="153"/>
        <end position="176"/>
    </location>
</feature>
<keyword evidence="5" id="KW-1185">Reference proteome</keyword>
<dbReference type="PANTHER" id="PTHR43433">
    <property type="entry name" value="HYDROLASE, ALPHA/BETA FOLD FAMILY PROTEIN"/>
    <property type="match status" value="1"/>
</dbReference>
<dbReference type="AlphaFoldDB" id="A0A0J0XDK4"/>
<accession>A0A0J0XDK4</accession>
<keyword evidence="2" id="KW-0812">Transmembrane</keyword>
<dbReference type="Gene3D" id="3.40.50.1820">
    <property type="entry name" value="alpha/beta hydrolase"/>
    <property type="match status" value="1"/>
</dbReference>
<dbReference type="GeneID" id="28984998"/>
<dbReference type="GO" id="GO:0004806">
    <property type="term" value="F:triacylglycerol lipase activity"/>
    <property type="evidence" value="ECO:0007669"/>
    <property type="project" value="TreeGrafter"/>
</dbReference>
<dbReference type="OrthoDB" id="408373at2759"/>
<organism evidence="4 5">
    <name type="scientific">Cutaneotrichosporon oleaginosum</name>
    <dbReference type="NCBI Taxonomy" id="879819"/>
    <lineage>
        <taxon>Eukaryota</taxon>
        <taxon>Fungi</taxon>
        <taxon>Dikarya</taxon>
        <taxon>Basidiomycota</taxon>
        <taxon>Agaricomycotina</taxon>
        <taxon>Tremellomycetes</taxon>
        <taxon>Trichosporonales</taxon>
        <taxon>Trichosporonaceae</taxon>
        <taxon>Cutaneotrichosporon</taxon>
    </lineage>
</organism>
<evidence type="ECO:0000256" key="2">
    <source>
        <dbReference type="SAM" id="Phobius"/>
    </source>
</evidence>